<evidence type="ECO:0000256" key="1">
    <source>
        <dbReference type="SAM" id="MobiDB-lite"/>
    </source>
</evidence>
<dbReference type="InterPro" id="IPR032710">
    <property type="entry name" value="NTF2-like_dom_sf"/>
</dbReference>
<dbReference type="AlphaFoldDB" id="A0A317DKV3"/>
<comment type="caution">
    <text evidence="3">The sequence shown here is derived from an EMBL/GenBank/DDBJ whole genome shotgun (WGS) entry which is preliminary data.</text>
</comment>
<dbReference type="Proteomes" id="UP000246050">
    <property type="component" value="Unassembled WGS sequence"/>
</dbReference>
<dbReference type="Pfam" id="PF14534">
    <property type="entry name" value="DUF4440"/>
    <property type="match status" value="1"/>
</dbReference>
<gene>
    <name evidence="3" type="ORF">DKT69_13125</name>
</gene>
<feature type="region of interest" description="Disordered" evidence="1">
    <location>
        <begin position="1"/>
        <end position="20"/>
    </location>
</feature>
<sequence>MAFKHASTSSACTRPASWSSRCETGCPVPFPGSPTVRHHQRQDHHVTTDIRQLRQAFDDAELHADTDRLHTLLADDFMSIGERGFQLDKRQWIERHADFAYLSLETAELDVRYYDRTAIVRCVQRSRATWRSEVMTLAVRLSQVWIELPDGWRLAGIQFSSLDAA</sequence>
<dbReference type="OrthoDB" id="884581at2"/>
<dbReference type="InterPro" id="IPR027843">
    <property type="entry name" value="DUF4440"/>
</dbReference>
<dbReference type="EMBL" id="QGKS01000202">
    <property type="protein sequence ID" value="PWR15014.1"/>
    <property type="molecule type" value="Genomic_DNA"/>
</dbReference>
<evidence type="ECO:0000259" key="2">
    <source>
        <dbReference type="Pfam" id="PF14534"/>
    </source>
</evidence>
<accession>A0A317DKV3</accession>
<protein>
    <submittedName>
        <fullName evidence="3">Nuclear transport factor 2 family protein</fullName>
    </submittedName>
</protein>
<dbReference type="Gene3D" id="3.10.450.50">
    <property type="match status" value="1"/>
</dbReference>
<organism evidence="3 4">
    <name type="scientific">Micromonospora sicca</name>
    <dbReference type="NCBI Taxonomy" id="2202420"/>
    <lineage>
        <taxon>Bacteria</taxon>
        <taxon>Bacillati</taxon>
        <taxon>Actinomycetota</taxon>
        <taxon>Actinomycetes</taxon>
        <taxon>Micromonosporales</taxon>
        <taxon>Micromonosporaceae</taxon>
        <taxon>Micromonospora</taxon>
    </lineage>
</organism>
<evidence type="ECO:0000313" key="4">
    <source>
        <dbReference type="Proteomes" id="UP000246050"/>
    </source>
</evidence>
<proteinExistence type="predicted"/>
<reference evidence="3 4" key="1">
    <citation type="submission" date="2018-05" db="EMBL/GenBank/DDBJ databases">
        <title>Micromonosporas from Atacama Desert.</title>
        <authorList>
            <person name="Carro L."/>
            <person name="Golinska P."/>
            <person name="Klenk H.-P."/>
            <person name="Goodfellow M."/>
        </authorList>
    </citation>
    <scope>NUCLEOTIDE SEQUENCE [LARGE SCALE GENOMIC DNA]</scope>
    <source>
        <strain evidence="3 4">4G51</strain>
    </source>
</reference>
<feature type="domain" description="DUF4440" evidence="2">
    <location>
        <begin position="50"/>
        <end position="154"/>
    </location>
</feature>
<evidence type="ECO:0000313" key="3">
    <source>
        <dbReference type="EMBL" id="PWR15014.1"/>
    </source>
</evidence>
<dbReference type="SUPFAM" id="SSF54427">
    <property type="entry name" value="NTF2-like"/>
    <property type="match status" value="1"/>
</dbReference>
<name>A0A317DKV3_9ACTN</name>